<dbReference type="AlphaFoldDB" id="A0A672L2T9"/>
<reference evidence="1" key="2">
    <citation type="submission" date="2025-09" db="UniProtKB">
        <authorList>
            <consortium name="Ensembl"/>
        </authorList>
    </citation>
    <scope>IDENTIFICATION</scope>
</reference>
<dbReference type="Proteomes" id="UP000472262">
    <property type="component" value="Unassembled WGS sequence"/>
</dbReference>
<dbReference type="InParanoid" id="A0A672L2T9"/>
<name>A0A672L2T9_SINGR</name>
<dbReference type="Ensembl" id="ENSSGRT00000021398.1">
    <property type="protein sequence ID" value="ENSSGRP00000019812.1"/>
    <property type="gene ID" value="ENSSGRG00000012000.1"/>
</dbReference>
<accession>A0A672L2T9</accession>
<reference evidence="1" key="1">
    <citation type="submission" date="2025-08" db="UniProtKB">
        <authorList>
            <consortium name="Ensembl"/>
        </authorList>
    </citation>
    <scope>IDENTIFICATION</scope>
</reference>
<sequence length="126" mass="14183">MFYLGLIRPENFISHHLGVLHAGFHLSCTEERLPSGHSALKPRLGSGRPKRLPFKDYGGHCALRNLKSSRNFFVTLAKSVPCHNSVSELWGTGDQEPSVGYTQEQKPFLDQEPFLGYTRDQKPFLG</sequence>
<evidence type="ECO:0000313" key="1">
    <source>
        <dbReference type="Ensembl" id="ENSSGRP00000019812.1"/>
    </source>
</evidence>
<keyword evidence="2" id="KW-1185">Reference proteome</keyword>
<organism evidence="1 2">
    <name type="scientific">Sinocyclocheilus grahami</name>
    <name type="common">Dianchi golden-line fish</name>
    <name type="synonym">Barbus grahami</name>
    <dbReference type="NCBI Taxonomy" id="75366"/>
    <lineage>
        <taxon>Eukaryota</taxon>
        <taxon>Metazoa</taxon>
        <taxon>Chordata</taxon>
        <taxon>Craniata</taxon>
        <taxon>Vertebrata</taxon>
        <taxon>Euteleostomi</taxon>
        <taxon>Actinopterygii</taxon>
        <taxon>Neopterygii</taxon>
        <taxon>Teleostei</taxon>
        <taxon>Ostariophysi</taxon>
        <taxon>Cypriniformes</taxon>
        <taxon>Cyprinidae</taxon>
        <taxon>Cyprininae</taxon>
        <taxon>Sinocyclocheilus</taxon>
    </lineage>
</organism>
<evidence type="ECO:0000313" key="2">
    <source>
        <dbReference type="Proteomes" id="UP000472262"/>
    </source>
</evidence>
<protein>
    <submittedName>
        <fullName evidence="1">Uncharacterized protein</fullName>
    </submittedName>
</protein>
<proteinExistence type="predicted"/>